<organism evidence="1 2">
    <name type="scientific">Brevirhabdus pacifica</name>
    <dbReference type="NCBI Taxonomy" id="1267768"/>
    <lineage>
        <taxon>Bacteria</taxon>
        <taxon>Pseudomonadati</taxon>
        <taxon>Pseudomonadota</taxon>
        <taxon>Alphaproteobacteria</taxon>
        <taxon>Rhodobacterales</taxon>
        <taxon>Paracoccaceae</taxon>
        <taxon>Brevirhabdus</taxon>
    </lineage>
</organism>
<dbReference type="Proteomes" id="UP000187266">
    <property type="component" value="Chromosome"/>
</dbReference>
<dbReference type="AlphaFoldDB" id="A0A1U7DJG3"/>
<gene>
    <name evidence="1" type="ORF">BV394_10645</name>
</gene>
<reference evidence="1 2" key="1">
    <citation type="submission" date="2017-01" db="EMBL/GenBank/DDBJ databases">
        <title>Genomic analysis of Xuhuaishuia manganoxidans DY6-4.</title>
        <authorList>
            <person name="Wang X."/>
        </authorList>
    </citation>
    <scope>NUCLEOTIDE SEQUENCE [LARGE SCALE GENOMIC DNA]</scope>
    <source>
        <strain evidence="1 2">DY6-4</strain>
    </source>
</reference>
<evidence type="ECO:0000313" key="1">
    <source>
        <dbReference type="EMBL" id="APX90122.1"/>
    </source>
</evidence>
<dbReference type="OrthoDB" id="7872655at2"/>
<sequence>MNSILCRAAVPAVLAATLAAGLAPSPAQAGLERMRDGLKAELAIMLPGDPVDVDLLSDAQVAQINHLIHSDRGTGDIIGLVRGTLGDCLPLLCQFTTRR</sequence>
<protein>
    <submittedName>
        <fullName evidence="1">Uncharacterized protein</fullName>
    </submittedName>
</protein>
<dbReference type="RefSeq" id="WP_076980142.1">
    <property type="nucleotide sequence ID" value="NZ_CP019124.1"/>
</dbReference>
<proteinExistence type="predicted"/>
<name>A0A1U7DJG3_9RHOB</name>
<keyword evidence="2" id="KW-1185">Reference proteome</keyword>
<dbReference type="STRING" id="1267768.BV394_10645"/>
<evidence type="ECO:0000313" key="2">
    <source>
        <dbReference type="Proteomes" id="UP000187266"/>
    </source>
</evidence>
<dbReference type="EMBL" id="CP019124">
    <property type="protein sequence ID" value="APX90122.1"/>
    <property type="molecule type" value="Genomic_DNA"/>
</dbReference>
<accession>A0A1U7DJG3</accession>
<accession>A0A2M9D481</accession>